<dbReference type="EC" id="4.2.1.46" evidence="3"/>
<protein>
    <submittedName>
        <fullName evidence="3">dTDP-glucose 4,6-dehydratase</fullName>
        <ecNumber evidence="3">4.2.1.46</ecNumber>
    </submittedName>
</protein>
<evidence type="ECO:0000313" key="4">
    <source>
        <dbReference type="Proteomes" id="UP000238823"/>
    </source>
</evidence>
<dbReference type="RefSeq" id="WP_106092844.1">
    <property type="nucleotide sequence ID" value="NZ_PVNL01000118.1"/>
</dbReference>
<dbReference type="OrthoDB" id="9803010at2"/>
<evidence type="ECO:0000313" key="3">
    <source>
        <dbReference type="EMBL" id="PRQ00490.1"/>
    </source>
</evidence>
<organism evidence="3 4">
    <name type="scientific">Enhygromyxa salina</name>
    <dbReference type="NCBI Taxonomy" id="215803"/>
    <lineage>
        <taxon>Bacteria</taxon>
        <taxon>Pseudomonadati</taxon>
        <taxon>Myxococcota</taxon>
        <taxon>Polyangia</taxon>
        <taxon>Nannocystales</taxon>
        <taxon>Nannocystaceae</taxon>
        <taxon>Enhygromyxa</taxon>
    </lineage>
</organism>
<dbReference type="SUPFAM" id="SSF51735">
    <property type="entry name" value="NAD(P)-binding Rossmann-fold domains"/>
    <property type="match status" value="1"/>
</dbReference>
<comment type="similarity">
    <text evidence="1">Belongs to the NAD(P)-dependent epimerase/dehydratase family.</text>
</comment>
<gene>
    <name evidence="3" type="primary">rfbB_2</name>
    <name evidence="3" type="ORF">ENSA7_59840</name>
</gene>
<dbReference type="PANTHER" id="PTHR43000">
    <property type="entry name" value="DTDP-D-GLUCOSE 4,6-DEHYDRATASE-RELATED"/>
    <property type="match status" value="1"/>
</dbReference>
<reference evidence="3 4" key="1">
    <citation type="submission" date="2018-03" db="EMBL/GenBank/DDBJ databases">
        <title>Draft Genome Sequences of the Obligatory Marine Myxobacteria Enhygromyxa salina SWB007.</title>
        <authorList>
            <person name="Poehlein A."/>
            <person name="Moghaddam J.A."/>
            <person name="Harms H."/>
            <person name="Alanjari M."/>
            <person name="Koenig G.M."/>
            <person name="Daniel R."/>
            <person name="Schaeberle T.F."/>
        </authorList>
    </citation>
    <scope>NUCLEOTIDE SEQUENCE [LARGE SCALE GENOMIC DNA]</scope>
    <source>
        <strain evidence="3 4">SWB007</strain>
    </source>
</reference>
<dbReference type="InterPro" id="IPR036291">
    <property type="entry name" value="NAD(P)-bd_dom_sf"/>
</dbReference>
<dbReference type="Pfam" id="PF01370">
    <property type="entry name" value="Epimerase"/>
    <property type="match status" value="1"/>
</dbReference>
<dbReference type="AlphaFoldDB" id="A0A2S9Y5V9"/>
<sequence length="318" mass="34898">MPLPCLITGASGFIGTQLVSRLRAAGRPVRLVARTPPPDDDRSQWTSLDLSYAIDWSTLLEGVETVFHLAAQTSAQHSIRDPAASRRINVDPVRQLIQWARTRSQPLRVILSSTETVAGLHQGVLHDGLVDAPSTPYDVHKREAEVLLSEAHARGWVRAASLRLTTVYGPSHRPRAPERGVIGIMIERALAGQPLTIYGSGAPLRDFLYLDDAVEALLAAERHVETLAGDHYLVGAGRSLSLHSAITQVAALVGAELGREISVTHVPPPPGLPAIDGRSVRVDAERFRVRSGWRPEVDFDLGLERTLRWHMAKRREQQ</sequence>
<dbReference type="GO" id="GO:0008460">
    <property type="term" value="F:dTDP-glucose 4,6-dehydratase activity"/>
    <property type="evidence" value="ECO:0007669"/>
    <property type="project" value="UniProtKB-EC"/>
</dbReference>
<dbReference type="Proteomes" id="UP000238823">
    <property type="component" value="Unassembled WGS sequence"/>
</dbReference>
<dbReference type="InterPro" id="IPR001509">
    <property type="entry name" value="Epimerase_deHydtase"/>
</dbReference>
<evidence type="ECO:0000259" key="2">
    <source>
        <dbReference type="Pfam" id="PF01370"/>
    </source>
</evidence>
<evidence type="ECO:0000256" key="1">
    <source>
        <dbReference type="ARBA" id="ARBA00007637"/>
    </source>
</evidence>
<comment type="caution">
    <text evidence="3">The sequence shown here is derived from an EMBL/GenBank/DDBJ whole genome shotgun (WGS) entry which is preliminary data.</text>
</comment>
<feature type="domain" description="NAD-dependent epimerase/dehydratase" evidence="2">
    <location>
        <begin position="6"/>
        <end position="235"/>
    </location>
</feature>
<dbReference type="Gene3D" id="3.40.50.720">
    <property type="entry name" value="NAD(P)-binding Rossmann-like Domain"/>
    <property type="match status" value="1"/>
</dbReference>
<keyword evidence="3" id="KW-0456">Lyase</keyword>
<proteinExistence type="inferred from homology"/>
<name>A0A2S9Y5V9_9BACT</name>
<dbReference type="EMBL" id="PVNL01000118">
    <property type="protein sequence ID" value="PRQ00490.1"/>
    <property type="molecule type" value="Genomic_DNA"/>
</dbReference>
<accession>A0A2S9Y5V9</accession>